<keyword evidence="2" id="KW-1003">Cell membrane</keyword>
<evidence type="ECO:0000256" key="5">
    <source>
        <dbReference type="ARBA" id="ARBA00023136"/>
    </source>
</evidence>
<dbReference type="Pfam" id="PF08395">
    <property type="entry name" value="7tm_7"/>
    <property type="match status" value="1"/>
</dbReference>
<keyword evidence="11" id="KW-1185">Reference proteome</keyword>
<evidence type="ECO:0000256" key="4">
    <source>
        <dbReference type="ARBA" id="ARBA00022989"/>
    </source>
</evidence>
<feature type="transmembrane region" description="Helical" evidence="8">
    <location>
        <begin position="250"/>
        <end position="267"/>
    </location>
</feature>
<feature type="transmembrane region" description="Helical" evidence="8">
    <location>
        <begin position="131"/>
        <end position="153"/>
    </location>
</feature>
<reference evidence="10" key="1">
    <citation type="journal article" date="2020" name="J Insects Food Feed">
        <title>The yellow mealworm (Tenebrio molitor) genome: a resource for the emerging insects as food and feed industry.</title>
        <authorList>
            <person name="Eriksson T."/>
            <person name="Andere A."/>
            <person name="Kelstrup H."/>
            <person name="Emery V."/>
            <person name="Picard C."/>
        </authorList>
    </citation>
    <scope>NUCLEOTIDE SEQUENCE</scope>
    <source>
        <strain evidence="10">Stoneville</strain>
        <tissue evidence="10">Whole head</tissue>
    </source>
</reference>
<proteinExistence type="predicted"/>
<gene>
    <name evidence="10" type="ORF">GEV33_009647</name>
</gene>
<feature type="transmembrane region" description="Helical" evidence="8">
    <location>
        <begin position="279"/>
        <end position="298"/>
    </location>
</feature>
<dbReference type="PANTHER" id="PTHR21143:SF104">
    <property type="entry name" value="GUSTATORY RECEPTOR 8A-RELATED"/>
    <property type="match status" value="1"/>
</dbReference>
<dbReference type="GO" id="GO:0005886">
    <property type="term" value="C:plasma membrane"/>
    <property type="evidence" value="ECO:0007669"/>
    <property type="project" value="UniProtKB-SubCell"/>
</dbReference>
<dbReference type="GO" id="GO:0008049">
    <property type="term" value="P:male courtship behavior"/>
    <property type="evidence" value="ECO:0007669"/>
    <property type="project" value="TreeGrafter"/>
</dbReference>
<dbReference type="GO" id="GO:0007165">
    <property type="term" value="P:signal transduction"/>
    <property type="evidence" value="ECO:0007669"/>
    <property type="project" value="UniProtKB-KW"/>
</dbReference>
<organism evidence="10 11">
    <name type="scientific">Tenebrio molitor</name>
    <name type="common">Yellow mealworm beetle</name>
    <dbReference type="NCBI Taxonomy" id="7067"/>
    <lineage>
        <taxon>Eukaryota</taxon>
        <taxon>Metazoa</taxon>
        <taxon>Ecdysozoa</taxon>
        <taxon>Arthropoda</taxon>
        <taxon>Hexapoda</taxon>
        <taxon>Insecta</taxon>
        <taxon>Pterygota</taxon>
        <taxon>Neoptera</taxon>
        <taxon>Endopterygota</taxon>
        <taxon>Coleoptera</taxon>
        <taxon>Polyphaga</taxon>
        <taxon>Cucujiformia</taxon>
        <taxon>Tenebrionidae</taxon>
        <taxon>Tenebrio</taxon>
    </lineage>
</organism>
<evidence type="ECO:0000259" key="9">
    <source>
        <dbReference type="Pfam" id="PF05729"/>
    </source>
</evidence>
<dbReference type="EMBL" id="JABDTM020025553">
    <property type="protein sequence ID" value="KAH0813144.1"/>
    <property type="molecule type" value="Genomic_DNA"/>
</dbReference>
<dbReference type="InterPro" id="IPR013604">
    <property type="entry name" value="7TM_chemorcpt"/>
</dbReference>
<keyword evidence="7" id="KW-0807">Transducer</keyword>
<keyword evidence="4 8" id="KW-1133">Transmembrane helix</keyword>
<dbReference type="Pfam" id="PF05729">
    <property type="entry name" value="NACHT"/>
    <property type="match status" value="1"/>
</dbReference>
<evidence type="ECO:0000256" key="7">
    <source>
        <dbReference type="ARBA" id="ARBA00023224"/>
    </source>
</evidence>
<reference evidence="10" key="2">
    <citation type="submission" date="2021-08" db="EMBL/GenBank/DDBJ databases">
        <authorList>
            <person name="Eriksson T."/>
        </authorList>
    </citation>
    <scope>NUCLEOTIDE SEQUENCE</scope>
    <source>
        <strain evidence="10">Stoneville</strain>
        <tissue evidence="10">Whole head</tissue>
    </source>
</reference>
<dbReference type="Gene3D" id="3.40.50.300">
    <property type="entry name" value="P-loop containing nucleotide triphosphate hydrolases"/>
    <property type="match status" value="1"/>
</dbReference>
<evidence type="ECO:0000313" key="10">
    <source>
        <dbReference type="EMBL" id="KAH0813144.1"/>
    </source>
</evidence>
<feature type="domain" description="NACHT" evidence="9">
    <location>
        <begin position="864"/>
        <end position="1005"/>
    </location>
</feature>
<keyword evidence="5 8" id="KW-0472">Membrane</keyword>
<keyword evidence="3 8" id="KW-0812">Transmembrane</keyword>
<dbReference type="InterPro" id="IPR027417">
    <property type="entry name" value="P-loop_NTPase"/>
</dbReference>
<name>A0A8J6L7U6_TENMO</name>
<evidence type="ECO:0000256" key="1">
    <source>
        <dbReference type="ARBA" id="ARBA00004651"/>
    </source>
</evidence>
<comment type="caution">
    <text evidence="10">The sequence shown here is derived from an EMBL/GenBank/DDBJ whole genome shotgun (WGS) entry which is preliminary data.</text>
</comment>
<evidence type="ECO:0000256" key="2">
    <source>
        <dbReference type="ARBA" id="ARBA00022475"/>
    </source>
</evidence>
<dbReference type="GO" id="GO:0007635">
    <property type="term" value="P:chemosensory behavior"/>
    <property type="evidence" value="ECO:0007669"/>
    <property type="project" value="TreeGrafter"/>
</dbReference>
<protein>
    <recommendedName>
        <fullName evidence="9">NACHT domain-containing protein</fullName>
    </recommendedName>
</protein>
<dbReference type="SUPFAM" id="SSF52540">
    <property type="entry name" value="P-loop containing nucleoside triphosphate hydrolases"/>
    <property type="match status" value="1"/>
</dbReference>
<feature type="transmembrane region" description="Helical" evidence="8">
    <location>
        <begin position="81"/>
        <end position="103"/>
    </location>
</feature>
<evidence type="ECO:0000256" key="8">
    <source>
        <dbReference type="SAM" id="Phobius"/>
    </source>
</evidence>
<dbReference type="PANTHER" id="PTHR21143">
    <property type="entry name" value="INVERTEBRATE GUSTATORY RECEPTOR"/>
    <property type="match status" value="1"/>
</dbReference>
<evidence type="ECO:0000256" key="3">
    <source>
        <dbReference type="ARBA" id="ARBA00022692"/>
    </source>
</evidence>
<feature type="transmembrane region" description="Helical" evidence="8">
    <location>
        <begin position="173"/>
        <end position="196"/>
    </location>
</feature>
<dbReference type="GO" id="GO:0030425">
    <property type="term" value="C:dendrite"/>
    <property type="evidence" value="ECO:0007669"/>
    <property type="project" value="TreeGrafter"/>
</dbReference>
<keyword evidence="6" id="KW-0675">Receptor</keyword>
<accession>A0A8J6L7U6</accession>
<evidence type="ECO:0000313" key="11">
    <source>
        <dbReference type="Proteomes" id="UP000719412"/>
    </source>
</evidence>
<dbReference type="GO" id="GO:0030424">
    <property type="term" value="C:axon"/>
    <property type="evidence" value="ECO:0007669"/>
    <property type="project" value="TreeGrafter"/>
</dbReference>
<dbReference type="InterPro" id="IPR007111">
    <property type="entry name" value="NACHT_NTPase"/>
</dbReference>
<feature type="transmembrane region" description="Helical" evidence="8">
    <location>
        <begin position="42"/>
        <end position="61"/>
    </location>
</feature>
<dbReference type="GO" id="GO:0043025">
    <property type="term" value="C:neuronal cell body"/>
    <property type="evidence" value="ECO:0007669"/>
    <property type="project" value="TreeGrafter"/>
</dbReference>
<sequence length="1404" mass="163492">MMTHLKLSKRDIRFLDFYYKIGSILAITPNYNFEKNQIIHPLLTKIYGIFISVIFLGTKALSMFQTLQVTSYSNFMSFQVVSFLNSLCLVFLSLSIISSSCVFNQHEWSKINRNLQYVDKKLNNRNKKSGAFYKSACFEFIVFVCWFLAMDIYGVYRIYLMGSLSNVVNISFWLHQICYFFESFTIILTYNILTAFKGRFQDLNRKFLQVKTPTRTSIRDVATLWRILTESVLCFNRVFGWFLFFLLGRGILQILLSMSLVLSIANKEEDLKAANPHSVIFHFVLLIFFLGCIFVVVVSCDGTASASKDTSLVCYKLQSTCPDESKERRELLRFAEETNANTAKFTAADCFTIDRSVVFGVVSTTATFAHGLVRGRRDEGTQIEAHGARAWAPRNDPGVGIDYEVYALAYFALKLNNATGVQNYSIQSNAKNFGKFDDVVINLEKNKENSRFAIQLKHKESSNRNVNVTVLKNSKGDYSVQAYYEEYKKMKDEYKESQFILYTNAPNGLKQTTDGTKKNEIDAIKFTIIEDFDHENDIVKLFDNSSQKGNVYKFEAKSTTSNEGENDTVAPEYERFLSRLRLFVNQKNETDLEQDMIKILGEKTATQYIEFFRKWHKGRFEDKKKDKKIDKKIVNVHLIESFLSSCIITDRYFPVGQNEKFKLFEKVIKHFDVTVVNDSFKNFIKENLIDDFNLGEGIEEKLKPHKKQYNIEQNASTNDECIMRLAKKLKIIDTNVTKLENEVKLKVLHYVFEKPIIVNFNETSEELIYKLMELHQLGSEIKFILVGQGIQSARLRRRFRILENVNDLRRNEKLYTEVTGTCRLSLQGRKGMTLKELIDSCKEICEHIGAKEVFQIPVNILCADAGMGKTTMMKKFRNDCDSRFWTIDVELKTHNEFFKTKHDANELLNHLIEGNEKSFSNDIRDIFRSKKKVLFFFDGLDEVEKSYIDNVLDSVEKLSSEGFHVWISSRKNLKTKLEDRFKKVAMDMEEVEEEQQKLYIKNRLKEEYNDEQIENLISKIFNSFAIDNNYQTLGKVLQLYIITQSFLDDKELHQKMTENKFVFIKLYKLFFHGRFKHNLDKEESKNSHLSLADREDILEKYEPLAVTSVFGEEILKKLNLDMRRARRFLNQIKTNKDPLGIVTKVNEEEKAVFEHFTYGEYFAAQFFANNFDKARLIREELFSEGHKNLMMILNIILAEKNPLHLAVIFRNVVEIEKHIEDKNIYDKGGRSPLHLATYIEPRCVDRKSCLIEVSKEADEYLTNIDILKKMTNASGIDMATLVHQAVHQDRHVFVHVNARFSPGDQRCYSNKQECLIRPRFSTDKRVSLGSWNRTEMFQMHESDVQINDLWPPEWYNDLMNQACDRDTFTKCIVHLVNEGAQSALDPINRGPTLVTIMDLSERNF</sequence>
<dbReference type="Proteomes" id="UP000719412">
    <property type="component" value="Unassembled WGS sequence"/>
</dbReference>
<dbReference type="GO" id="GO:0050909">
    <property type="term" value="P:sensory perception of taste"/>
    <property type="evidence" value="ECO:0007669"/>
    <property type="project" value="InterPro"/>
</dbReference>
<comment type="subcellular location">
    <subcellularLocation>
        <location evidence="1">Cell membrane</location>
        <topology evidence="1">Multi-pass membrane protein</topology>
    </subcellularLocation>
</comment>
<evidence type="ECO:0000256" key="6">
    <source>
        <dbReference type="ARBA" id="ARBA00023170"/>
    </source>
</evidence>